<proteinExistence type="predicted"/>
<feature type="compositionally biased region" description="Low complexity" evidence="1">
    <location>
        <begin position="584"/>
        <end position="602"/>
    </location>
</feature>
<feature type="region of interest" description="Disordered" evidence="1">
    <location>
        <begin position="471"/>
        <end position="551"/>
    </location>
</feature>
<feature type="compositionally biased region" description="Basic and acidic residues" evidence="1">
    <location>
        <begin position="477"/>
        <end position="486"/>
    </location>
</feature>
<feature type="region of interest" description="Disordered" evidence="1">
    <location>
        <begin position="29"/>
        <end position="72"/>
    </location>
</feature>
<feature type="compositionally biased region" description="Low complexity" evidence="1">
    <location>
        <begin position="29"/>
        <end position="50"/>
    </location>
</feature>
<feature type="compositionally biased region" description="Polar residues" evidence="1">
    <location>
        <begin position="931"/>
        <end position="943"/>
    </location>
</feature>
<feature type="region of interest" description="Disordered" evidence="1">
    <location>
        <begin position="578"/>
        <end position="735"/>
    </location>
</feature>
<dbReference type="Pfam" id="PF02259">
    <property type="entry name" value="FAT"/>
    <property type="match status" value="1"/>
</dbReference>
<feature type="compositionally biased region" description="Low complexity" evidence="1">
    <location>
        <begin position="522"/>
        <end position="544"/>
    </location>
</feature>
<dbReference type="EMBL" id="UZAN01046802">
    <property type="protein sequence ID" value="VDP84608.1"/>
    <property type="molecule type" value="Genomic_DNA"/>
</dbReference>
<name>A0A3P8HL92_9TREM</name>
<protein>
    <recommendedName>
        <fullName evidence="2">PIK-related kinase FAT domain-containing protein</fullName>
    </recommendedName>
</protein>
<dbReference type="InterPro" id="IPR003151">
    <property type="entry name" value="PIK-rel_kinase_FAT"/>
</dbReference>
<dbReference type="Proteomes" id="UP000272942">
    <property type="component" value="Unassembled WGS sequence"/>
</dbReference>
<organism evidence="3 4">
    <name type="scientific">Echinostoma caproni</name>
    <dbReference type="NCBI Taxonomy" id="27848"/>
    <lineage>
        <taxon>Eukaryota</taxon>
        <taxon>Metazoa</taxon>
        <taxon>Spiralia</taxon>
        <taxon>Lophotrochozoa</taxon>
        <taxon>Platyhelminthes</taxon>
        <taxon>Trematoda</taxon>
        <taxon>Digenea</taxon>
        <taxon>Plagiorchiida</taxon>
        <taxon>Echinostomata</taxon>
        <taxon>Echinostomatoidea</taxon>
        <taxon>Echinostomatidae</taxon>
        <taxon>Echinostoma</taxon>
    </lineage>
</organism>
<reference evidence="3 4" key="1">
    <citation type="submission" date="2018-11" db="EMBL/GenBank/DDBJ databases">
        <authorList>
            <consortium name="Pathogen Informatics"/>
        </authorList>
    </citation>
    <scope>NUCLEOTIDE SEQUENCE [LARGE SCALE GENOMIC DNA]</scope>
    <source>
        <strain evidence="3 4">Egypt</strain>
    </source>
</reference>
<feature type="compositionally biased region" description="Polar residues" evidence="1">
    <location>
        <begin position="499"/>
        <end position="512"/>
    </location>
</feature>
<evidence type="ECO:0000313" key="3">
    <source>
        <dbReference type="EMBL" id="VDP84608.1"/>
    </source>
</evidence>
<accession>A0A3P8HL92</accession>
<evidence type="ECO:0000259" key="2">
    <source>
        <dbReference type="Pfam" id="PF02259"/>
    </source>
</evidence>
<feature type="region of interest" description="Disordered" evidence="1">
    <location>
        <begin position="868"/>
        <end position="953"/>
    </location>
</feature>
<feature type="compositionally biased region" description="Polar residues" evidence="1">
    <location>
        <begin position="641"/>
        <end position="661"/>
    </location>
</feature>
<feature type="compositionally biased region" description="Acidic residues" evidence="1">
    <location>
        <begin position="666"/>
        <end position="688"/>
    </location>
</feature>
<feature type="domain" description="PIK-related kinase FAT" evidence="2">
    <location>
        <begin position="239"/>
        <end position="363"/>
    </location>
</feature>
<gene>
    <name evidence="3" type="ORF">ECPE_LOCUS9022</name>
</gene>
<keyword evidence="4" id="KW-1185">Reference proteome</keyword>
<feature type="compositionally biased region" description="Gly residues" evidence="1">
    <location>
        <begin position="51"/>
        <end position="61"/>
    </location>
</feature>
<evidence type="ECO:0000256" key="1">
    <source>
        <dbReference type="SAM" id="MobiDB-lite"/>
    </source>
</evidence>
<feature type="compositionally biased region" description="Low complexity" evidence="1">
    <location>
        <begin position="719"/>
        <end position="735"/>
    </location>
</feature>
<feature type="compositionally biased region" description="Low complexity" evidence="1">
    <location>
        <begin position="623"/>
        <end position="637"/>
    </location>
</feature>
<feature type="region of interest" description="Disordered" evidence="1">
    <location>
        <begin position="136"/>
        <end position="163"/>
    </location>
</feature>
<dbReference type="OrthoDB" id="5570127at2759"/>
<feature type="compositionally biased region" description="Polar residues" evidence="1">
    <location>
        <begin position="707"/>
        <end position="718"/>
    </location>
</feature>
<evidence type="ECO:0000313" key="4">
    <source>
        <dbReference type="Proteomes" id="UP000272942"/>
    </source>
</evidence>
<sequence>MLADAQVLGRTISGFAAAVAAAQASASSSISSSADSDPYGTGSVGESGSASAGGAGSGGPAGSNQSTVASETESHRIMSAVLREWRRMPLITTSQHVPLLQIAHRAVEITEGNSLLAQYCGHVLCGPCLGPSMTGSAYTSPGQSSSGSSTPGVASASGTGGSSSAASSAALRMPLSQALHDYKTVFKWWQSRPPSIGDDLGFWHDLFSWRQVVEESIITCHPYLQKFGPERTKQEIKLKLAELRKDELLEGLELMEKTNIQQYEKKDRAKFFCYKAVFFSHFNKGDEATKNFGYATQMQDNIHKVWSIYGDFLENVYSSYPVAKREVAVSTTGIFAMQALMEAASVAGGQERRSRADLSKCIWLLTLDDDTKGHQRLARTFEERASRVRPDAFLPWLPSLVASLLRPEGRFIVPALRGVTATHPTVLYSLLRGLQHQLSTEMLYDERLGELAHMTVSEPTGSFPHLLQARIHASRGSRSEDAERKQTRLPSGTGGELGHSSTGLMNLPTRGSTLGAGELPQSSSSTGPTGSTGSIAVSGNISGSGSSGGGLTSYSAVSQLSSKKKKRVIVVMRGVEGERLSGGSPLSPEMQQQQQSVPSQQQAKKGSRELGDPSCEEDETIESKSSAPKKAVVVVAPNADSGATSSSGRDSHSRTGMTSDNSRLDDTEDMDGCEEDEDEDTEDGEFDRDEVSGTGVSGPGGNVCGSPGSSLPTDSGTAVGSVTHDTDGVGTDQGTGCLSSSVTDGLYRVNLLIGQIRRRHAARIYAVDLFTTEVGGRLQPTWAEQLLTRLCSVLDYLQRLAWAGVSSGRHWHPRSVERIRIPGWLLLELRIQLSTACGLSARTPSVNRSGWARLCELAHGPDFGELKKRASVSDTRKRDTSSSSSSESDKEEPRKPARAGRKQQLGGDSGKTKLESAATDTGSKLPREKQGVSTPSAKRSFQSETKRPVLRPSLRLTPAFSEVTQIAAEGARREADRDPWFMRVHRQLLKAVDDWENRSVLYVMQRLTRHWIPLLEQQVARLPSRMHLSDYGARRLMELPSLIVAPNHVSVGPSSTGGTASSVTSSVPPGTNILLPSIPCLELPGESGLLQSTGGFLNSSAFPYPAAQGPLAASVGPNLALHLVIAEVFPQVARIRSSPSHLGCPARRLGIRASNGRVFYYDLPALGYWPPINSSTYPALASAMSIQINAAAGARTHSLIHAKPRGSNIGPLTLDGLSPAPYTGWRHAGPLHLFQMINDVLAGQPETAKRRLSLFTPSPLLY</sequence>
<dbReference type="AlphaFoldDB" id="A0A3P8HL92"/>